<dbReference type="InterPro" id="IPR042099">
    <property type="entry name" value="ANL_N_sf"/>
</dbReference>
<dbReference type="FunFam" id="3.30.300.30:FF:000007">
    <property type="entry name" value="4-coumarate--CoA ligase 2"/>
    <property type="match status" value="1"/>
</dbReference>
<keyword evidence="6" id="KW-1185">Reference proteome</keyword>
<evidence type="ECO:0000313" key="6">
    <source>
        <dbReference type="Proteomes" id="UP001141552"/>
    </source>
</evidence>
<comment type="caution">
    <text evidence="5">The sequence shown here is derived from an EMBL/GenBank/DDBJ whole genome shotgun (WGS) entry which is preliminary data.</text>
</comment>
<evidence type="ECO:0000256" key="1">
    <source>
        <dbReference type="ARBA" id="ARBA00006432"/>
    </source>
</evidence>
<dbReference type="EMBL" id="JAKUCV010000969">
    <property type="protein sequence ID" value="KAJ4848228.1"/>
    <property type="molecule type" value="Genomic_DNA"/>
</dbReference>
<dbReference type="Gene3D" id="3.30.300.30">
    <property type="match status" value="1"/>
</dbReference>
<dbReference type="InterPro" id="IPR000873">
    <property type="entry name" value="AMP-dep_synth/lig_dom"/>
</dbReference>
<organism evidence="5 6">
    <name type="scientific">Turnera subulata</name>
    <dbReference type="NCBI Taxonomy" id="218843"/>
    <lineage>
        <taxon>Eukaryota</taxon>
        <taxon>Viridiplantae</taxon>
        <taxon>Streptophyta</taxon>
        <taxon>Embryophyta</taxon>
        <taxon>Tracheophyta</taxon>
        <taxon>Spermatophyta</taxon>
        <taxon>Magnoliopsida</taxon>
        <taxon>eudicotyledons</taxon>
        <taxon>Gunneridae</taxon>
        <taxon>Pentapetalae</taxon>
        <taxon>rosids</taxon>
        <taxon>fabids</taxon>
        <taxon>Malpighiales</taxon>
        <taxon>Passifloraceae</taxon>
        <taxon>Turnera</taxon>
    </lineage>
</organism>
<dbReference type="Proteomes" id="UP001141552">
    <property type="component" value="Unassembled WGS sequence"/>
</dbReference>
<proteinExistence type="inferred from homology"/>
<sequence>MPNATNSNVPTIDPRSGFCSKTGIYHSLRPPVPLPPLSAPLSFTDYAFSLLLHHSRDLTAAPALIDAVTRRRISFSDLLLRTKTLTSSLRGRLRKGDTAFVLSPNSVYTPVLYFSLLSLGVVISPSNPACSESEILHQVRLSKPVTAFATSASVHKLPDSLKRRAVLLDSPEFESLMTTSQGHQSQGRSELERVSVFQTDPAAILYSSGTTGRTKGVILTHRNFTSSLATVHAARAVRKAPAVHLCTVPYFHVYGFAYSLRAAAMGEKMVCMERFDFEVMLRAIPEFRVSHVALAPPVVVRMAKSVGVVDGYDLSSLEVVACGGSSLRTSVVEQFKNRFPHVLLAQAYGLTESTARVFSTNDSKECEVVGATGKLIPNCEAKIVDPETGVSLPPCSPGEIWVRGAAVMKGYVGDEEATAATLDAEGWLRTGDLCYIDNEGFLFFVDRIKELIKCRGYQVAPAELEHLLQSHPDIVEAAVIPYPDEEAGQIPVAFVVRQIGSVISGSQIKDFVAPKVAPYKRIQQVIFVDSLPKNAPGKVLRKELIKLALSRARPKL</sequence>
<evidence type="ECO:0008006" key="7">
    <source>
        <dbReference type="Google" id="ProtNLM"/>
    </source>
</evidence>
<dbReference type="Pfam" id="PF00501">
    <property type="entry name" value="AMP-binding"/>
    <property type="match status" value="1"/>
</dbReference>
<evidence type="ECO:0000313" key="5">
    <source>
        <dbReference type="EMBL" id="KAJ4848228.1"/>
    </source>
</evidence>
<dbReference type="CDD" id="cd05904">
    <property type="entry name" value="4CL"/>
    <property type="match status" value="1"/>
</dbReference>
<dbReference type="OrthoDB" id="10253869at2759"/>
<dbReference type="Gene3D" id="3.40.50.12780">
    <property type="entry name" value="N-terminal domain of ligase-like"/>
    <property type="match status" value="1"/>
</dbReference>
<feature type="domain" description="AMP-binding enzyme C-terminal" evidence="4">
    <location>
        <begin position="463"/>
        <end position="538"/>
    </location>
</feature>
<evidence type="ECO:0000259" key="4">
    <source>
        <dbReference type="Pfam" id="PF13193"/>
    </source>
</evidence>
<protein>
    <recommendedName>
        <fullName evidence="7">4-coumarate--CoA ligase</fullName>
    </recommendedName>
</protein>
<evidence type="ECO:0000259" key="3">
    <source>
        <dbReference type="Pfam" id="PF00501"/>
    </source>
</evidence>
<dbReference type="Pfam" id="PF13193">
    <property type="entry name" value="AMP-binding_C"/>
    <property type="match status" value="1"/>
</dbReference>
<dbReference type="PANTHER" id="PTHR24096">
    <property type="entry name" value="LONG-CHAIN-FATTY-ACID--COA LIGASE"/>
    <property type="match status" value="1"/>
</dbReference>
<dbReference type="PANTHER" id="PTHR24096:SF362">
    <property type="entry name" value="4-COUMARATE--COA LIGASE-LIKE 9"/>
    <property type="match status" value="1"/>
</dbReference>
<accession>A0A9Q0GEL2</accession>
<name>A0A9Q0GEL2_9ROSI</name>
<dbReference type="GO" id="GO:0016405">
    <property type="term" value="F:CoA-ligase activity"/>
    <property type="evidence" value="ECO:0007669"/>
    <property type="project" value="TreeGrafter"/>
</dbReference>
<evidence type="ECO:0000256" key="2">
    <source>
        <dbReference type="ARBA" id="ARBA00022598"/>
    </source>
</evidence>
<dbReference type="SUPFAM" id="SSF56801">
    <property type="entry name" value="Acetyl-CoA synthetase-like"/>
    <property type="match status" value="1"/>
</dbReference>
<dbReference type="InterPro" id="IPR045851">
    <property type="entry name" value="AMP-bd_C_sf"/>
</dbReference>
<feature type="domain" description="AMP-dependent synthetase/ligase" evidence="3">
    <location>
        <begin position="61"/>
        <end position="411"/>
    </location>
</feature>
<reference evidence="5" key="1">
    <citation type="submission" date="2022-02" db="EMBL/GenBank/DDBJ databases">
        <authorList>
            <person name="Henning P.M."/>
            <person name="McCubbin A.G."/>
            <person name="Shore J.S."/>
        </authorList>
    </citation>
    <scope>NUCLEOTIDE SEQUENCE</scope>
    <source>
        <strain evidence="5">F60SS</strain>
        <tissue evidence="5">Leaves</tissue>
    </source>
</reference>
<dbReference type="AlphaFoldDB" id="A0A9Q0GEL2"/>
<gene>
    <name evidence="5" type="ORF">Tsubulata_043410</name>
</gene>
<comment type="similarity">
    <text evidence="1">Belongs to the ATP-dependent AMP-binding enzyme family.</text>
</comment>
<keyword evidence="2" id="KW-0436">Ligase</keyword>
<reference evidence="5" key="2">
    <citation type="journal article" date="2023" name="Plants (Basel)">
        <title>Annotation of the Turnera subulata (Passifloraceae) Draft Genome Reveals the S-Locus Evolved after the Divergence of Turneroideae from Passifloroideae in a Stepwise Manner.</title>
        <authorList>
            <person name="Henning P.M."/>
            <person name="Roalson E.H."/>
            <person name="Mir W."/>
            <person name="McCubbin A.G."/>
            <person name="Shore J.S."/>
        </authorList>
    </citation>
    <scope>NUCLEOTIDE SEQUENCE</scope>
    <source>
        <strain evidence="5">F60SS</strain>
    </source>
</reference>
<dbReference type="InterPro" id="IPR025110">
    <property type="entry name" value="AMP-bd_C"/>
</dbReference>